<evidence type="ECO:0000313" key="1">
    <source>
        <dbReference type="EMBL" id="KIM79134.1"/>
    </source>
</evidence>
<organism evidence="1 2">
    <name type="scientific">Piloderma croceum (strain F 1598)</name>
    <dbReference type="NCBI Taxonomy" id="765440"/>
    <lineage>
        <taxon>Eukaryota</taxon>
        <taxon>Fungi</taxon>
        <taxon>Dikarya</taxon>
        <taxon>Basidiomycota</taxon>
        <taxon>Agaricomycotina</taxon>
        <taxon>Agaricomycetes</taxon>
        <taxon>Agaricomycetidae</taxon>
        <taxon>Atheliales</taxon>
        <taxon>Atheliaceae</taxon>
        <taxon>Piloderma</taxon>
    </lineage>
</organism>
<protein>
    <submittedName>
        <fullName evidence="1">Uncharacterized protein</fullName>
    </submittedName>
</protein>
<name>A0A0C3FHT6_PILCF</name>
<reference evidence="1 2" key="1">
    <citation type="submission" date="2014-04" db="EMBL/GenBank/DDBJ databases">
        <authorList>
            <consortium name="DOE Joint Genome Institute"/>
            <person name="Kuo A."/>
            <person name="Tarkka M."/>
            <person name="Buscot F."/>
            <person name="Kohler A."/>
            <person name="Nagy L.G."/>
            <person name="Floudas D."/>
            <person name="Copeland A."/>
            <person name="Barry K.W."/>
            <person name="Cichocki N."/>
            <person name="Veneault-Fourrey C."/>
            <person name="LaButti K."/>
            <person name="Lindquist E.A."/>
            <person name="Lipzen A."/>
            <person name="Lundell T."/>
            <person name="Morin E."/>
            <person name="Murat C."/>
            <person name="Sun H."/>
            <person name="Tunlid A."/>
            <person name="Henrissat B."/>
            <person name="Grigoriev I.V."/>
            <person name="Hibbett D.S."/>
            <person name="Martin F."/>
            <person name="Nordberg H.P."/>
            <person name="Cantor M.N."/>
            <person name="Hua S.X."/>
        </authorList>
    </citation>
    <scope>NUCLEOTIDE SEQUENCE [LARGE SCALE GENOMIC DNA]</scope>
    <source>
        <strain evidence="1 2">F 1598</strain>
    </source>
</reference>
<dbReference type="OrthoDB" id="3045230at2759"/>
<gene>
    <name evidence="1" type="ORF">PILCRDRAFT_569417</name>
</gene>
<accession>A0A0C3FHT6</accession>
<dbReference type="AlphaFoldDB" id="A0A0C3FHT6"/>
<dbReference type="InParanoid" id="A0A0C3FHT6"/>
<proteinExistence type="predicted"/>
<dbReference type="HOGENOM" id="CLU_2400465_0_0_1"/>
<sequence>MQPIREAFTRLFNCGESGFIFLGSDDGSDDDEAWEDNMDPLTFAGYYAGPSNPHFVKIVQHHDRETRARFDHEMKSWYLRTPSLALIKMGKVA</sequence>
<evidence type="ECO:0000313" key="2">
    <source>
        <dbReference type="Proteomes" id="UP000054166"/>
    </source>
</evidence>
<dbReference type="EMBL" id="KN833011">
    <property type="protein sequence ID" value="KIM79134.1"/>
    <property type="molecule type" value="Genomic_DNA"/>
</dbReference>
<reference evidence="2" key="2">
    <citation type="submission" date="2015-01" db="EMBL/GenBank/DDBJ databases">
        <title>Evolutionary Origins and Diversification of the Mycorrhizal Mutualists.</title>
        <authorList>
            <consortium name="DOE Joint Genome Institute"/>
            <consortium name="Mycorrhizal Genomics Consortium"/>
            <person name="Kohler A."/>
            <person name="Kuo A."/>
            <person name="Nagy L.G."/>
            <person name="Floudas D."/>
            <person name="Copeland A."/>
            <person name="Barry K.W."/>
            <person name="Cichocki N."/>
            <person name="Veneault-Fourrey C."/>
            <person name="LaButti K."/>
            <person name="Lindquist E.A."/>
            <person name="Lipzen A."/>
            <person name="Lundell T."/>
            <person name="Morin E."/>
            <person name="Murat C."/>
            <person name="Riley R."/>
            <person name="Ohm R."/>
            <person name="Sun H."/>
            <person name="Tunlid A."/>
            <person name="Henrissat B."/>
            <person name="Grigoriev I.V."/>
            <person name="Hibbett D.S."/>
            <person name="Martin F."/>
        </authorList>
    </citation>
    <scope>NUCLEOTIDE SEQUENCE [LARGE SCALE GENOMIC DNA]</scope>
    <source>
        <strain evidence="2">F 1598</strain>
    </source>
</reference>
<keyword evidence="2" id="KW-1185">Reference proteome</keyword>
<dbReference type="Proteomes" id="UP000054166">
    <property type="component" value="Unassembled WGS sequence"/>
</dbReference>